<keyword evidence="8" id="KW-1185">Reference proteome</keyword>
<evidence type="ECO:0000313" key="8">
    <source>
        <dbReference type="Proteomes" id="UP001431019"/>
    </source>
</evidence>
<feature type="transmembrane region" description="Helical" evidence="6">
    <location>
        <begin position="120"/>
        <end position="149"/>
    </location>
</feature>
<evidence type="ECO:0000256" key="3">
    <source>
        <dbReference type="ARBA" id="ARBA00022692"/>
    </source>
</evidence>
<feature type="transmembrane region" description="Helical" evidence="6">
    <location>
        <begin position="225"/>
        <end position="247"/>
    </location>
</feature>
<comment type="caution">
    <text evidence="7">The sequence shown here is derived from an EMBL/GenBank/DDBJ whole genome shotgun (WGS) entry which is preliminary data.</text>
</comment>
<keyword evidence="4 6" id="KW-1133">Transmembrane helix</keyword>
<keyword evidence="2" id="KW-1003">Cell membrane</keyword>
<dbReference type="NCBIfam" id="TIGR03476">
    <property type="entry name" value="HpnL"/>
    <property type="match status" value="1"/>
</dbReference>
<reference evidence="7 8" key="1">
    <citation type="submission" date="2021-11" db="EMBL/GenBank/DDBJ databases">
        <authorList>
            <person name="Oh E.-T."/>
            <person name="Kim S.-B."/>
        </authorList>
    </citation>
    <scope>NUCLEOTIDE SEQUENCE [LARGE SCALE GENOMIC DNA]</scope>
    <source>
        <strain evidence="7 8">MMS20-SJTR3</strain>
    </source>
</reference>
<proteinExistence type="predicted"/>
<evidence type="ECO:0000256" key="6">
    <source>
        <dbReference type="SAM" id="Phobius"/>
    </source>
</evidence>
<dbReference type="Proteomes" id="UP001431019">
    <property type="component" value="Unassembled WGS sequence"/>
</dbReference>
<keyword evidence="5 6" id="KW-0472">Membrane</keyword>
<dbReference type="PANTHER" id="PTHR39087">
    <property type="entry name" value="UPF0104 MEMBRANE PROTEIN MJ1595"/>
    <property type="match status" value="1"/>
</dbReference>
<evidence type="ECO:0000313" key="7">
    <source>
        <dbReference type="EMBL" id="MCC8392945.1"/>
    </source>
</evidence>
<evidence type="ECO:0000256" key="5">
    <source>
        <dbReference type="ARBA" id="ARBA00023136"/>
    </source>
</evidence>
<dbReference type="EMBL" id="JAJITD010000004">
    <property type="protein sequence ID" value="MCC8392945.1"/>
    <property type="molecule type" value="Genomic_DNA"/>
</dbReference>
<dbReference type="RefSeq" id="WP_230509218.1">
    <property type="nucleotide sequence ID" value="NZ_JAJITD010000004.1"/>
</dbReference>
<protein>
    <submittedName>
        <fullName evidence="7">Lysylphosphatidylglycerol synthase domain-containing protein</fullName>
    </submittedName>
</protein>
<evidence type="ECO:0000256" key="1">
    <source>
        <dbReference type="ARBA" id="ARBA00004651"/>
    </source>
</evidence>
<sequence length="343" mass="36429">MSRAAVLLLSIGTALFVGLLAWQGFGSVASTLLAAGWGLAVVALFHLVPLVLDAGAISVLLKRNEPARDGAQPHQPSLRDALFARWIGESVNSLLPAGQIGGPVVMVRQLSQRGMLLRDAAAAITVSTTWQALAQILFALGGLAMFGAYAAQGTLHDVRTATLVATCVLGALIALFYFAQRRGLFGGLLGLVSKLFGKRDWSSLMTRAESVDAAVQALYGERGRVVASFLLSLVGWIVGTFEVWLALRFLGHPVGWLDALLLESIGQAIRGAAFMIPGSLGVQEGGYLLLAPLVGLPPDAALALSLAKRARELLLGLPGLLVLHFSERRWQRRRAPRRAPVAH</sequence>
<dbReference type="InterPro" id="IPR022791">
    <property type="entry name" value="L-PG_synthase/AglD"/>
</dbReference>
<dbReference type="Pfam" id="PF03706">
    <property type="entry name" value="LPG_synthase_TM"/>
    <property type="match status" value="1"/>
</dbReference>
<keyword evidence="3 6" id="KW-0812">Transmembrane</keyword>
<evidence type="ECO:0000256" key="4">
    <source>
        <dbReference type="ARBA" id="ARBA00022989"/>
    </source>
</evidence>
<evidence type="ECO:0000256" key="2">
    <source>
        <dbReference type="ARBA" id="ARBA00022475"/>
    </source>
</evidence>
<accession>A0ABS8JSR9</accession>
<gene>
    <name evidence="7" type="ORF">LJ656_10125</name>
</gene>
<name>A0ABS8JSR9_9BURK</name>
<comment type="subcellular location">
    <subcellularLocation>
        <location evidence="1">Cell membrane</location>
        <topology evidence="1">Multi-pass membrane protein</topology>
    </subcellularLocation>
</comment>
<feature type="transmembrane region" description="Helical" evidence="6">
    <location>
        <begin position="161"/>
        <end position="179"/>
    </location>
</feature>
<organism evidence="7 8">
    <name type="scientific">Paraburkholderia sejongensis</name>
    <dbReference type="NCBI Taxonomy" id="2886946"/>
    <lineage>
        <taxon>Bacteria</taxon>
        <taxon>Pseudomonadati</taxon>
        <taxon>Pseudomonadota</taxon>
        <taxon>Betaproteobacteria</taxon>
        <taxon>Burkholderiales</taxon>
        <taxon>Burkholderiaceae</taxon>
        <taxon>Paraburkholderia</taxon>
    </lineage>
</organism>
<dbReference type="PANTHER" id="PTHR39087:SF2">
    <property type="entry name" value="UPF0104 MEMBRANE PROTEIN MJ1595"/>
    <property type="match status" value="1"/>
</dbReference>
<feature type="transmembrane region" description="Helical" evidence="6">
    <location>
        <begin position="37"/>
        <end position="61"/>
    </location>
</feature>